<evidence type="ECO:0000256" key="1">
    <source>
        <dbReference type="SAM" id="SignalP"/>
    </source>
</evidence>
<protein>
    <submittedName>
        <fullName evidence="2">DUF3313 domain-containing protein</fullName>
    </submittedName>
</protein>
<evidence type="ECO:0000313" key="2">
    <source>
        <dbReference type="EMBL" id="MFC3457772.1"/>
    </source>
</evidence>
<accession>A0ABV7PIP3</accession>
<gene>
    <name evidence="2" type="ORF">ACFOPH_05880</name>
</gene>
<comment type="caution">
    <text evidence="2">The sequence shown here is derived from an EMBL/GenBank/DDBJ whole genome shotgun (WGS) entry which is preliminary data.</text>
</comment>
<dbReference type="Pfam" id="PF11769">
    <property type="entry name" value="DUF3313"/>
    <property type="match status" value="1"/>
</dbReference>
<organism evidence="2 3">
    <name type="scientific">Massilia haematophila</name>
    <dbReference type="NCBI Taxonomy" id="457923"/>
    <lineage>
        <taxon>Bacteria</taxon>
        <taxon>Pseudomonadati</taxon>
        <taxon>Pseudomonadota</taxon>
        <taxon>Betaproteobacteria</taxon>
        <taxon>Burkholderiales</taxon>
        <taxon>Oxalobacteraceae</taxon>
        <taxon>Telluria group</taxon>
        <taxon>Massilia</taxon>
    </lineage>
</organism>
<sequence>MKFTSGALLVTAALLSGCALSPPPAPQAGFLGDYSQLKPAPDREGVMLYVDQGANLRPYTKLMFDPVQVLVTPGPDQAQLPPEVLQRLAGQFYQSLQRELAPGYQLVMAPGPDVLRVRTAITGIQPAKPEAGAMDYVPIKALYNVGREAAGAGPRVAQMQAEVEVLDPAGKRLVAATATRKGDQRLAQGEQITWESLQPITDYWARNVRARLDQLRGVSPPPAAADGQRR</sequence>
<keyword evidence="1" id="KW-0732">Signal</keyword>
<feature type="chain" id="PRO_5046005656" evidence="1">
    <location>
        <begin position="22"/>
        <end position="230"/>
    </location>
</feature>
<dbReference type="EMBL" id="JBHRVV010000001">
    <property type="protein sequence ID" value="MFC3457772.1"/>
    <property type="molecule type" value="Genomic_DNA"/>
</dbReference>
<keyword evidence="3" id="KW-1185">Reference proteome</keyword>
<dbReference type="Proteomes" id="UP001595665">
    <property type="component" value="Unassembled WGS sequence"/>
</dbReference>
<dbReference type="PROSITE" id="PS51257">
    <property type="entry name" value="PROKAR_LIPOPROTEIN"/>
    <property type="match status" value="1"/>
</dbReference>
<reference evidence="3" key="1">
    <citation type="journal article" date="2019" name="Int. J. Syst. Evol. Microbiol.">
        <title>The Global Catalogue of Microorganisms (GCM) 10K type strain sequencing project: providing services to taxonomists for standard genome sequencing and annotation.</title>
        <authorList>
            <consortium name="The Broad Institute Genomics Platform"/>
            <consortium name="The Broad Institute Genome Sequencing Center for Infectious Disease"/>
            <person name="Wu L."/>
            <person name="Ma J."/>
        </authorList>
    </citation>
    <scope>NUCLEOTIDE SEQUENCE [LARGE SCALE GENOMIC DNA]</scope>
    <source>
        <strain evidence="3">CCM 7480</strain>
    </source>
</reference>
<evidence type="ECO:0000313" key="3">
    <source>
        <dbReference type="Proteomes" id="UP001595665"/>
    </source>
</evidence>
<feature type="signal peptide" evidence="1">
    <location>
        <begin position="1"/>
        <end position="21"/>
    </location>
</feature>
<dbReference type="RefSeq" id="WP_312551112.1">
    <property type="nucleotide sequence ID" value="NZ_JBHRVV010000001.1"/>
</dbReference>
<proteinExistence type="predicted"/>
<dbReference type="InterPro" id="IPR021747">
    <property type="entry name" value="DUF3313"/>
</dbReference>
<name>A0ABV7PIP3_9BURK</name>